<name>A0AAN7M786_TRANT</name>
<dbReference type="InterPro" id="IPR004367">
    <property type="entry name" value="Cyclin_C-dom"/>
</dbReference>
<proteinExistence type="inferred from homology"/>
<dbReference type="Gene3D" id="1.10.472.10">
    <property type="entry name" value="Cyclin-like"/>
    <property type="match status" value="2"/>
</dbReference>
<reference evidence="7 8" key="1">
    <citation type="journal article" date="2023" name="Hortic Res">
        <title>Pangenome of water caltrop reveals structural variations and asymmetric subgenome divergence after allopolyploidization.</title>
        <authorList>
            <person name="Zhang X."/>
            <person name="Chen Y."/>
            <person name="Wang L."/>
            <person name="Yuan Y."/>
            <person name="Fang M."/>
            <person name="Shi L."/>
            <person name="Lu R."/>
            <person name="Comes H.P."/>
            <person name="Ma Y."/>
            <person name="Chen Y."/>
            <person name="Huang G."/>
            <person name="Zhou Y."/>
            <person name="Zheng Z."/>
            <person name="Qiu Y."/>
        </authorList>
    </citation>
    <scope>NUCLEOTIDE SEQUENCE [LARGE SCALE GENOMIC DNA]</scope>
    <source>
        <strain evidence="7">F231</strain>
    </source>
</reference>
<dbReference type="InterPro" id="IPR039361">
    <property type="entry name" value="Cyclin"/>
</dbReference>
<evidence type="ECO:0000256" key="5">
    <source>
        <dbReference type="RuleBase" id="RU000383"/>
    </source>
</evidence>
<dbReference type="CDD" id="cd20544">
    <property type="entry name" value="CYCLIN_AtCycD-like_rpt2"/>
    <property type="match status" value="1"/>
</dbReference>
<dbReference type="EMBL" id="JAXQNO010000010">
    <property type="protein sequence ID" value="KAK4790750.1"/>
    <property type="molecule type" value="Genomic_DNA"/>
</dbReference>
<dbReference type="CDD" id="cd20543">
    <property type="entry name" value="CYCLIN_AtCycD-like_rpt1"/>
    <property type="match status" value="1"/>
</dbReference>
<keyword evidence="3 5" id="KW-0195">Cyclin</keyword>
<comment type="similarity">
    <text evidence="1">Belongs to the cyclin family. Cyclin D subfamily.</text>
</comment>
<evidence type="ECO:0000313" key="7">
    <source>
        <dbReference type="EMBL" id="KAK4790750.1"/>
    </source>
</evidence>
<dbReference type="PANTHER" id="PTHR10177">
    <property type="entry name" value="CYCLINS"/>
    <property type="match status" value="1"/>
</dbReference>
<evidence type="ECO:0000256" key="3">
    <source>
        <dbReference type="ARBA" id="ARBA00023127"/>
    </source>
</evidence>
<keyword evidence="4" id="KW-0131">Cell cycle</keyword>
<feature type="domain" description="Cyclin-like" evidence="6">
    <location>
        <begin position="96"/>
        <end position="183"/>
    </location>
</feature>
<evidence type="ECO:0000256" key="1">
    <source>
        <dbReference type="ARBA" id="ARBA00009065"/>
    </source>
</evidence>
<organism evidence="7 8">
    <name type="scientific">Trapa natans</name>
    <name type="common">Water chestnut</name>
    <dbReference type="NCBI Taxonomy" id="22666"/>
    <lineage>
        <taxon>Eukaryota</taxon>
        <taxon>Viridiplantae</taxon>
        <taxon>Streptophyta</taxon>
        <taxon>Embryophyta</taxon>
        <taxon>Tracheophyta</taxon>
        <taxon>Spermatophyta</taxon>
        <taxon>Magnoliopsida</taxon>
        <taxon>eudicotyledons</taxon>
        <taxon>Gunneridae</taxon>
        <taxon>Pentapetalae</taxon>
        <taxon>rosids</taxon>
        <taxon>malvids</taxon>
        <taxon>Myrtales</taxon>
        <taxon>Lythraceae</taxon>
        <taxon>Trapa</taxon>
    </lineage>
</organism>
<evidence type="ECO:0000256" key="2">
    <source>
        <dbReference type="ARBA" id="ARBA00022618"/>
    </source>
</evidence>
<protein>
    <recommendedName>
        <fullName evidence="6">Cyclin-like domain-containing protein</fullName>
    </recommendedName>
</protein>
<dbReference type="Proteomes" id="UP001346149">
    <property type="component" value="Unassembled WGS sequence"/>
</dbReference>
<keyword evidence="8" id="KW-1185">Reference proteome</keyword>
<dbReference type="PROSITE" id="PS00292">
    <property type="entry name" value="CYCLINS"/>
    <property type="match status" value="1"/>
</dbReference>
<keyword evidence="2" id="KW-0132">Cell division</keyword>
<evidence type="ECO:0000313" key="8">
    <source>
        <dbReference type="Proteomes" id="UP001346149"/>
    </source>
</evidence>
<evidence type="ECO:0000259" key="6">
    <source>
        <dbReference type="SMART" id="SM00385"/>
    </source>
</evidence>
<dbReference type="InterPro" id="IPR013763">
    <property type="entry name" value="Cyclin-like_dom"/>
</dbReference>
<gene>
    <name evidence="7" type="ORF">SAY86_018054</name>
</gene>
<accession>A0AAN7M786</accession>
<dbReference type="SMART" id="SM00385">
    <property type="entry name" value="CYCLIN"/>
    <property type="match status" value="1"/>
</dbReference>
<dbReference type="AlphaFoldDB" id="A0AAN7M786"/>
<sequence length="354" mass="40036">MLMLELGEPCALYCEEEDFDEDFSLNNNGPIYESAKDDSSAIKDSPLLSPHLREDDLYDDNSELVSLISKESENRLICDNLMSDGSLLESRREAVGWILWVNAHCGFSVFTASLAVNYLDRLLLCIRLRDNRPWRTQLTAVACLSLAAKIHESHVPLLLDLQVESKYVFEAKTIQRMELLVLSTLGWRMYPVTPVSFFHHVSKRLRPKSIQRWEFLLRCENLLLSVIADARLGSYLPSVVSSAIMLCVVNEAHPPCDALKYHDQLMNVVDKTNEGKVNECYKLVQEISGRRRSCGLDYKPFMAHKRMILPVPSSPVGVGDASFCSASSSGTRAVEISPSCPPDNYDLKRRKIQY</sequence>
<comment type="caution">
    <text evidence="7">The sequence shown here is derived from an EMBL/GenBank/DDBJ whole genome shotgun (WGS) entry which is preliminary data.</text>
</comment>
<dbReference type="InterPro" id="IPR048258">
    <property type="entry name" value="Cyclins_cyclin-box"/>
</dbReference>
<dbReference type="GO" id="GO:0051301">
    <property type="term" value="P:cell division"/>
    <property type="evidence" value="ECO:0007669"/>
    <property type="project" value="UniProtKB-KW"/>
</dbReference>
<dbReference type="SUPFAM" id="SSF47954">
    <property type="entry name" value="Cyclin-like"/>
    <property type="match status" value="1"/>
</dbReference>
<dbReference type="Pfam" id="PF02984">
    <property type="entry name" value="Cyclin_C"/>
    <property type="match status" value="1"/>
</dbReference>
<dbReference type="InterPro" id="IPR006671">
    <property type="entry name" value="Cyclin_N"/>
</dbReference>
<dbReference type="FunFam" id="1.10.472.10:FF:000060">
    <property type="entry name" value="D6-type cyclin"/>
    <property type="match status" value="1"/>
</dbReference>
<evidence type="ECO:0000256" key="4">
    <source>
        <dbReference type="ARBA" id="ARBA00023306"/>
    </source>
</evidence>
<dbReference type="Pfam" id="PF00134">
    <property type="entry name" value="Cyclin_N"/>
    <property type="match status" value="1"/>
</dbReference>
<dbReference type="InterPro" id="IPR036915">
    <property type="entry name" value="Cyclin-like_sf"/>
</dbReference>